<dbReference type="InterPro" id="IPR027471">
    <property type="entry name" value="YbeD-like_sf"/>
</dbReference>
<evidence type="ECO:0000313" key="4">
    <source>
        <dbReference type="Proteomes" id="UP000202440"/>
    </source>
</evidence>
<keyword evidence="4" id="KW-1185">Reference proteome</keyword>
<dbReference type="PANTHER" id="PTHR38036:SF1">
    <property type="entry name" value="UPF0250 PROTEIN YBED"/>
    <property type="match status" value="1"/>
</dbReference>
<dbReference type="OrthoDB" id="9793424at2"/>
<proteinExistence type="inferred from homology"/>
<dbReference type="HAMAP" id="MF_00659">
    <property type="entry name" value="UPF0250"/>
    <property type="match status" value="1"/>
</dbReference>
<dbReference type="PANTHER" id="PTHR38036">
    <property type="entry name" value="UPF0250 PROTEIN YBED"/>
    <property type="match status" value="1"/>
</dbReference>
<dbReference type="EMBL" id="CP022530">
    <property type="protein sequence ID" value="ASP40720.1"/>
    <property type="molecule type" value="Genomic_DNA"/>
</dbReference>
<organism evidence="3 4">
    <name type="scientific">Bacterioplanes sanyensis</name>
    <dbReference type="NCBI Taxonomy" id="1249553"/>
    <lineage>
        <taxon>Bacteria</taxon>
        <taxon>Pseudomonadati</taxon>
        <taxon>Pseudomonadota</taxon>
        <taxon>Gammaproteobacteria</taxon>
        <taxon>Oceanospirillales</taxon>
        <taxon>Oceanospirillaceae</taxon>
        <taxon>Bacterioplanes</taxon>
    </lineage>
</organism>
<dbReference type="AlphaFoldDB" id="A0A222FPK2"/>
<evidence type="ECO:0000256" key="2">
    <source>
        <dbReference type="HAMAP-Rule" id="MF_00659"/>
    </source>
</evidence>
<comment type="similarity">
    <text evidence="1 2">Belongs to the UPF0250 family.</text>
</comment>
<sequence length="90" mass="10380">MSQPEPPKIEFPCDDYPIKILGTGVENYDQLVIDIIRVHAPDFDAQRLQVRDSRNGRFRALTVYIRATGPEQLQRIHNDLSAQSFVHMVM</sequence>
<dbReference type="Pfam" id="PF04359">
    <property type="entry name" value="DUF493"/>
    <property type="match status" value="1"/>
</dbReference>
<evidence type="ECO:0000256" key="1">
    <source>
        <dbReference type="ARBA" id="ARBA00008460"/>
    </source>
</evidence>
<dbReference type="GO" id="GO:0005829">
    <property type="term" value="C:cytosol"/>
    <property type="evidence" value="ECO:0007669"/>
    <property type="project" value="TreeGrafter"/>
</dbReference>
<name>A0A222FPK2_9GAMM</name>
<dbReference type="Gene3D" id="3.30.70.260">
    <property type="match status" value="1"/>
</dbReference>
<evidence type="ECO:0000313" key="3">
    <source>
        <dbReference type="EMBL" id="ASP40720.1"/>
    </source>
</evidence>
<dbReference type="RefSeq" id="WP_094061880.1">
    <property type="nucleotide sequence ID" value="NZ_CP022530.1"/>
</dbReference>
<protein>
    <recommendedName>
        <fullName evidence="2">UPF0250 protein CHH28_19495</fullName>
    </recommendedName>
</protein>
<reference evidence="3 4" key="1">
    <citation type="submission" date="2017-07" db="EMBL/GenBank/DDBJ databases">
        <title>Annotated genome sequence of Bacterioplanes sanyensis isolated from Red Sea.</title>
        <authorList>
            <person name="Rehman Z.U."/>
        </authorList>
    </citation>
    <scope>NUCLEOTIDE SEQUENCE [LARGE SCALE GENOMIC DNA]</scope>
    <source>
        <strain evidence="3 4">NV9</strain>
    </source>
</reference>
<dbReference type="Proteomes" id="UP000202440">
    <property type="component" value="Chromosome"/>
</dbReference>
<dbReference type="InterPro" id="IPR007454">
    <property type="entry name" value="UPF0250_YbeD-like"/>
</dbReference>
<dbReference type="KEGG" id="bsan:CHH28_19495"/>
<dbReference type="SUPFAM" id="SSF117991">
    <property type="entry name" value="YbeD/HP0495-like"/>
    <property type="match status" value="1"/>
</dbReference>
<accession>A0A222FPK2</accession>
<gene>
    <name evidence="3" type="ORF">CHH28_19495</name>
</gene>